<dbReference type="GO" id="GO:0015628">
    <property type="term" value="P:protein secretion by the type II secretion system"/>
    <property type="evidence" value="ECO:0007669"/>
    <property type="project" value="InterPro"/>
</dbReference>
<sequence>MVENPWHAAPRYHCAMPAFSYQALDADGKTRTGVVEADAAKSARSLLRAQQLVPLQVQALSGDKLDGSTSSRSSWGQRAFSNNQRTVWTRQLAGLVSAGLPLERALSSLAEEAETPAQRDVVATIRSEVNGGKPLGTALAQHPKEFSDIYVAVVSAGEQSGQLGLVLERLADDLEEQQNLSSKLMGAALYPAIVSVVALVIVLFLLAYVVPQIANVFAGSKQALPWLTRVMLAISDAVRSYGLLALIAIISGAACARIAWAGAAFRSKVDAAWLRLPVLGRMSRSYNAARFASTLAMLAAAGVPILKALQAAAETLSNRAMRDDALEALTLVREGAPLASALARNQRFPALLSMFARLGEQTGRLPHMLDRAALQLRTEVQRRALQLATLLEPLLIVAMGLVVMLIVLAVLMPIIQLNQLVK</sequence>
<evidence type="ECO:0000256" key="1">
    <source>
        <dbReference type="ARBA" id="ARBA00004429"/>
    </source>
</evidence>
<feature type="transmembrane region" description="Helical" evidence="8">
    <location>
        <begin position="286"/>
        <end position="306"/>
    </location>
</feature>
<accession>C9YDZ5</accession>
<feature type="domain" description="Type II secretion system protein GspF" evidence="9">
    <location>
        <begin position="291"/>
        <end position="413"/>
    </location>
</feature>
<feature type="transmembrane region" description="Helical" evidence="8">
    <location>
        <begin position="187"/>
        <end position="210"/>
    </location>
</feature>
<comment type="similarity">
    <text evidence="2">Belongs to the GSP F family.</text>
</comment>
<dbReference type="PANTHER" id="PTHR30012">
    <property type="entry name" value="GENERAL SECRETION PATHWAY PROTEIN"/>
    <property type="match status" value="1"/>
</dbReference>
<dbReference type="InterPro" id="IPR011850">
    <property type="entry name" value="T2SS_GspF"/>
</dbReference>
<dbReference type="EMBL" id="FN543107">
    <property type="protein sequence ID" value="CBA31615.1"/>
    <property type="molecule type" value="Genomic_DNA"/>
</dbReference>
<protein>
    <submittedName>
        <fullName evidence="10">General secretion pathway protein F</fullName>
    </submittedName>
</protein>
<keyword evidence="3" id="KW-1003">Cell membrane</keyword>
<dbReference type="Gene3D" id="1.20.81.30">
    <property type="entry name" value="Type II secretion system (T2SS), domain F"/>
    <property type="match status" value="2"/>
</dbReference>
<evidence type="ECO:0000256" key="7">
    <source>
        <dbReference type="ARBA" id="ARBA00023136"/>
    </source>
</evidence>
<evidence type="ECO:0000256" key="8">
    <source>
        <dbReference type="SAM" id="Phobius"/>
    </source>
</evidence>
<proteinExistence type="inferred from homology"/>
<reference evidence="10" key="1">
    <citation type="journal article" date="2010" name="Nature">
        <title>The Dynamic genome of Hydra.</title>
        <authorList>
            <person name="Chapman J.A."/>
            <person name="Kirkness E.F."/>
            <person name="Simakov O."/>
            <person name="Hampson S.E."/>
            <person name="Mitros T."/>
            <person name="Weinmaier T."/>
            <person name="Rattei T."/>
            <person name="Balasubramanian P.G."/>
            <person name="Borman J."/>
            <person name="Busam D."/>
            <person name="Disbennett K."/>
            <person name="Pfannkoch C."/>
            <person name="Sumin N."/>
            <person name="Sutton G."/>
            <person name="Viswanathan L."/>
            <person name="Walenz B."/>
            <person name="Goodstein D.M."/>
            <person name="Hellsten U."/>
            <person name="Kawashima T."/>
            <person name="Prochnik S.E."/>
            <person name="Putnam N.H."/>
            <person name="Shu S."/>
            <person name="Blumberg B."/>
            <person name="Dana C.E."/>
            <person name="Gee L."/>
            <person name="Kibler D.F."/>
            <person name="Law L."/>
            <person name="Lindgens D."/>
            <person name="Martinez D.E."/>
            <person name="Peng J."/>
            <person name="Wigge P.A."/>
            <person name="Bertulat B."/>
            <person name="Guder C."/>
            <person name="Nakamura Y."/>
            <person name="Ozbek S."/>
            <person name="Watanabe H."/>
            <person name="Khalturin K."/>
            <person name="Hemmrich G."/>
            <person name="Franke A."/>
            <person name="Augustin R."/>
            <person name="Fraune S."/>
            <person name="Hayakawa E."/>
            <person name="Hayakawa S."/>
            <person name="Hirose M."/>
            <person name="Hwang J."/>
            <person name="Ikeo K."/>
            <person name="Nishimiya-Fujisawa C."/>
            <person name="Ogura A."/>
            <person name="Takahashi T."/>
            <person name="Steinmetz P.R."/>
            <person name="Zhang X."/>
            <person name="Aufschnaiter R."/>
            <person name="Eder M.K."/>
            <person name="Gorny A.K."/>
            <person name="Salvenmoser W."/>
            <person name="Heimberg A.M."/>
            <person name="Wheeler B.M."/>
            <person name="Peterson K.J."/>
            <person name="Boettger A."/>
            <person name="Tischler P."/>
            <person name="Wolf A."/>
            <person name="Gojobori T."/>
            <person name="Remington K.A."/>
            <person name="Strausberg R.L."/>
            <person name="Venter J."/>
            <person name="Technau U."/>
            <person name="Hobmayer B."/>
            <person name="Bosch T.C."/>
            <person name="Holstein T.W."/>
            <person name="Fujisawa T."/>
            <person name="Bode H.R."/>
            <person name="David C.N."/>
            <person name="Rokhsar D.S."/>
            <person name="Steele R.E."/>
        </authorList>
    </citation>
    <scope>NUCLEOTIDE SEQUENCE</scope>
</reference>
<evidence type="ECO:0000256" key="3">
    <source>
        <dbReference type="ARBA" id="ARBA00022475"/>
    </source>
</evidence>
<evidence type="ECO:0000256" key="6">
    <source>
        <dbReference type="ARBA" id="ARBA00022989"/>
    </source>
</evidence>
<dbReference type="NCBIfam" id="TIGR02120">
    <property type="entry name" value="GspF"/>
    <property type="match status" value="1"/>
</dbReference>
<dbReference type="AlphaFoldDB" id="C9YDZ5"/>
<dbReference type="InterPro" id="IPR003004">
    <property type="entry name" value="GspF/PilC"/>
</dbReference>
<evidence type="ECO:0000313" key="10">
    <source>
        <dbReference type="EMBL" id="CBA31615.1"/>
    </source>
</evidence>
<dbReference type="GO" id="GO:0005886">
    <property type="term" value="C:plasma membrane"/>
    <property type="evidence" value="ECO:0007669"/>
    <property type="project" value="UniProtKB-SubCell"/>
</dbReference>
<feature type="transmembrane region" description="Helical" evidence="8">
    <location>
        <begin position="241"/>
        <end position="265"/>
    </location>
</feature>
<evidence type="ECO:0000256" key="2">
    <source>
        <dbReference type="ARBA" id="ARBA00005745"/>
    </source>
</evidence>
<dbReference type="PRINTS" id="PR00812">
    <property type="entry name" value="BCTERIALGSPF"/>
</dbReference>
<dbReference type="Pfam" id="PF00482">
    <property type="entry name" value="T2SSF"/>
    <property type="match status" value="2"/>
</dbReference>
<feature type="domain" description="Type II secretion system protein GspF" evidence="9">
    <location>
        <begin position="88"/>
        <end position="211"/>
    </location>
</feature>
<dbReference type="FunFam" id="1.20.81.30:FF:000001">
    <property type="entry name" value="Type II secretion system protein F"/>
    <property type="match status" value="1"/>
</dbReference>
<dbReference type="PANTHER" id="PTHR30012:SF0">
    <property type="entry name" value="TYPE II SECRETION SYSTEM PROTEIN F-RELATED"/>
    <property type="match status" value="1"/>
</dbReference>
<keyword evidence="7 8" id="KW-0472">Membrane</keyword>
<comment type="subcellular location">
    <subcellularLocation>
        <location evidence="1">Cell inner membrane</location>
        <topology evidence="1">Multi-pass membrane protein</topology>
    </subcellularLocation>
</comment>
<organism evidence="10">
    <name type="scientific">Curvibacter symbiont subsp. Hydra magnipapillata</name>
    <dbReference type="NCBI Taxonomy" id="667019"/>
    <lineage>
        <taxon>Bacteria</taxon>
        <taxon>Pseudomonadati</taxon>
        <taxon>Pseudomonadota</taxon>
        <taxon>Betaproteobacteria</taxon>
        <taxon>Burkholderiales</taxon>
        <taxon>Comamonadaceae</taxon>
        <taxon>Curvibacter</taxon>
    </lineage>
</organism>
<dbReference type="GO" id="GO:0015627">
    <property type="term" value="C:type II protein secretion system complex"/>
    <property type="evidence" value="ECO:0007669"/>
    <property type="project" value="InterPro"/>
</dbReference>
<dbReference type="InterPro" id="IPR042094">
    <property type="entry name" value="T2SS_GspF_sf"/>
</dbReference>
<keyword evidence="4" id="KW-0997">Cell inner membrane</keyword>
<evidence type="ECO:0000256" key="4">
    <source>
        <dbReference type="ARBA" id="ARBA00022519"/>
    </source>
</evidence>
<evidence type="ECO:0000259" key="9">
    <source>
        <dbReference type="Pfam" id="PF00482"/>
    </source>
</evidence>
<dbReference type="InterPro" id="IPR018076">
    <property type="entry name" value="T2SS_GspF_dom"/>
</dbReference>
<keyword evidence="6 8" id="KW-1133">Transmembrane helix</keyword>
<gene>
    <name evidence="10" type="primary">xcpS</name>
    <name evidence="10" type="ORF">Csp_D28010</name>
</gene>
<evidence type="ECO:0000256" key="5">
    <source>
        <dbReference type="ARBA" id="ARBA00022692"/>
    </source>
</evidence>
<feature type="transmembrane region" description="Helical" evidence="8">
    <location>
        <begin position="394"/>
        <end position="415"/>
    </location>
</feature>
<keyword evidence="5 8" id="KW-0812">Transmembrane</keyword>
<name>C9YDZ5_CURXX</name>